<evidence type="ECO:0000256" key="1">
    <source>
        <dbReference type="ARBA" id="ARBA00001946"/>
    </source>
</evidence>
<evidence type="ECO:0000313" key="12">
    <source>
        <dbReference type="EnsemblMetazoa" id="G2235.3:cds"/>
    </source>
</evidence>
<reference evidence="12" key="1">
    <citation type="submission" date="2022-08" db="UniProtKB">
        <authorList>
            <consortium name="EnsemblMetazoa"/>
        </authorList>
    </citation>
    <scope>IDENTIFICATION</scope>
    <source>
        <strain evidence="12">05x7-T-G4-1.051#20</strain>
    </source>
</reference>
<evidence type="ECO:0000256" key="4">
    <source>
        <dbReference type="ARBA" id="ARBA00022695"/>
    </source>
</evidence>
<evidence type="ECO:0008006" key="14">
    <source>
        <dbReference type="Google" id="ProtNLM"/>
    </source>
</evidence>
<proteinExistence type="inferred from homology"/>
<dbReference type="Pfam" id="PF20266">
    <property type="entry name" value="Mab-21_C"/>
    <property type="match status" value="1"/>
</dbReference>
<dbReference type="PANTHER" id="PTHR10656">
    <property type="entry name" value="CELL FATE DETERMINING PROTEIN MAB21-RELATED"/>
    <property type="match status" value="1"/>
</dbReference>
<feature type="domain" description="Mab-21-like HhH/H2TH-like" evidence="11">
    <location>
        <begin position="266"/>
        <end position="341"/>
    </location>
</feature>
<dbReference type="Proteomes" id="UP000005408">
    <property type="component" value="Unassembled WGS sequence"/>
</dbReference>
<dbReference type="EnsemblMetazoa" id="G2235.1">
    <property type="protein sequence ID" value="G2235.1:cds"/>
    <property type="gene ID" value="G2235"/>
</dbReference>
<name>A0A8W8K412_MAGGI</name>
<dbReference type="InterPro" id="IPR046906">
    <property type="entry name" value="Mab-21_HhH/H2TH-like"/>
</dbReference>
<keyword evidence="4" id="KW-0548">Nucleotidyltransferase</keyword>
<evidence type="ECO:0000256" key="3">
    <source>
        <dbReference type="ARBA" id="ARBA00022679"/>
    </source>
</evidence>
<dbReference type="PANTHER" id="PTHR10656:SF42">
    <property type="entry name" value="CYCLIC GMP-AMP SYNTHASE-LIKE PROTEIN-RELATED"/>
    <property type="match status" value="1"/>
</dbReference>
<keyword evidence="6" id="KW-0547">Nucleotide-binding</keyword>
<dbReference type="InterPro" id="IPR046903">
    <property type="entry name" value="Mab-21-like_nuc_Trfase"/>
</dbReference>
<dbReference type="Gene3D" id="1.10.1410.40">
    <property type="match status" value="1"/>
</dbReference>
<keyword evidence="13" id="KW-1185">Reference proteome</keyword>
<sequence>MKDLQRTSESVCMGLCRVVGTSQQVAMRRDVIDISDAIELQKAGTIVGCKMKNGSYKEGFRLRESDLDTMFWLPNNRVIWDISQTRFYDIERYTLLLCDASNSPPGYTLLWLPNERASDKVKRATVRDNGKLIVYSSKYRETMLSSVHPNSIMHGPCATGMLGGNILEYDDAHCFVSDFWPPSASSWKYRSKNSSWPKSRIVDDIIGKGCHVVAIGPKLENHEGIEWRISFSLAEQILVRLLNHYQFLVYGLLKFILKEVINNGLSEDEKLLSSYHMKTAVFWAVQHNTTLEWGPQNFLHCFWISFKVILKWVYDGFCPNFFIPENNIFLSKIYGAAQQKLFSRLYGLYERGLVECLLQSSSISPFIKDVQRNPRLVISTDEHILVPESKFDIELFREIIRDSYAQSTSDLRLCLRALRIVENLLLDSYPSQYQVAMLQKITTTILQNTAFILHNLQTDRHVAHKKVYVPERSICLMLKLAAKFGFVSDMLHLAMYYYKTFRYKEALFVIEVIHSRKYINGEALVGKSYSKKMTRTVIGIVPLENEICYLNELAPEQRSSSGNGKSLLHIPPFVLLHLLEVLCYRLVEPAKVQAAIDNLQVLVTNDQGVFVPIHVRDISWEILGICQQTTGDHKAALHSFQQSLEEKPFNKIQTATKTRMRKTKYLEIYRR</sequence>
<dbReference type="InterPro" id="IPR024810">
    <property type="entry name" value="MAB21L/cGLR"/>
</dbReference>
<organism evidence="12 13">
    <name type="scientific">Magallana gigas</name>
    <name type="common">Pacific oyster</name>
    <name type="synonym">Crassostrea gigas</name>
    <dbReference type="NCBI Taxonomy" id="29159"/>
    <lineage>
        <taxon>Eukaryota</taxon>
        <taxon>Metazoa</taxon>
        <taxon>Spiralia</taxon>
        <taxon>Lophotrochozoa</taxon>
        <taxon>Mollusca</taxon>
        <taxon>Bivalvia</taxon>
        <taxon>Autobranchia</taxon>
        <taxon>Pteriomorphia</taxon>
        <taxon>Ostreida</taxon>
        <taxon>Ostreoidea</taxon>
        <taxon>Ostreidae</taxon>
        <taxon>Magallana</taxon>
    </lineage>
</organism>
<dbReference type="GO" id="GO:0016779">
    <property type="term" value="F:nucleotidyltransferase activity"/>
    <property type="evidence" value="ECO:0007669"/>
    <property type="project" value="UniProtKB-KW"/>
</dbReference>
<evidence type="ECO:0000259" key="10">
    <source>
        <dbReference type="Pfam" id="PF03281"/>
    </source>
</evidence>
<keyword evidence="9" id="KW-0802">TPR repeat</keyword>
<feature type="domain" description="Mab-21-like nucleotidyltransferase" evidence="10">
    <location>
        <begin position="177"/>
        <end position="238"/>
    </location>
</feature>
<keyword evidence="5" id="KW-0479">Metal-binding</keyword>
<dbReference type="EnsemblMetazoa" id="G2235.3">
    <property type="protein sequence ID" value="G2235.3:cds"/>
    <property type="gene ID" value="G2235"/>
</dbReference>
<dbReference type="AlphaFoldDB" id="A0A8W8K412"/>
<accession>A0A8W8K412</accession>
<dbReference type="PROSITE" id="PS50005">
    <property type="entry name" value="TPR"/>
    <property type="match status" value="1"/>
</dbReference>
<dbReference type="GO" id="GO:0005524">
    <property type="term" value="F:ATP binding"/>
    <property type="evidence" value="ECO:0007669"/>
    <property type="project" value="UniProtKB-KW"/>
</dbReference>
<dbReference type="InterPro" id="IPR019734">
    <property type="entry name" value="TPR_rpt"/>
</dbReference>
<evidence type="ECO:0000256" key="8">
    <source>
        <dbReference type="ARBA" id="ARBA00022842"/>
    </source>
</evidence>
<evidence type="ECO:0000259" key="11">
    <source>
        <dbReference type="Pfam" id="PF20266"/>
    </source>
</evidence>
<dbReference type="SMART" id="SM01265">
    <property type="entry name" value="Mab-21"/>
    <property type="match status" value="1"/>
</dbReference>
<comment type="cofactor">
    <cofactor evidence="1">
        <name>Mg(2+)</name>
        <dbReference type="ChEBI" id="CHEBI:18420"/>
    </cofactor>
</comment>
<dbReference type="GO" id="GO:0046872">
    <property type="term" value="F:metal ion binding"/>
    <property type="evidence" value="ECO:0007669"/>
    <property type="project" value="UniProtKB-KW"/>
</dbReference>
<keyword evidence="3" id="KW-0808">Transferase</keyword>
<feature type="repeat" description="TPR" evidence="9">
    <location>
        <begin position="617"/>
        <end position="650"/>
    </location>
</feature>
<evidence type="ECO:0000256" key="7">
    <source>
        <dbReference type="ARBA" id="ARBA00022840"/>
    </source>
</evidence>
<evidence type="ECO:0000256" key="9">
    <source>
        <dbReference type="PROSITE-ProRule" id="PRU00339"/>
    </source>
</evidence>
<dbReference type="EnsemblMetazoa" id="G2235.2">
    <property type="protein sequence ID" value="G2235.2:cds"/>
    <property type="gene ID" value="G2235"/>
</dbReference>
<evidence type="ECO:0000256" key="5">
    <source>
        <dbReference type="ARBA" id="ARBA00022723"/>
    </source>
</evidence>
<keyword evidence="8" id="KW-0460">Magnesium</keyword>
<evidence type="ECO:0000256" key="6">
    <source>
        <dbReference type="ARBA" id="ARBA00022741"/>
    </source>
</evidence>
<protein>
    <recommendedName>
        <fullName evidence="14">Mab-21-like HhH/H2TH-like domain-containing protein</fullName>
    </recommendedName>
</protein>
<dbReference type="Pfam" id="PF03281">
    <property type="entry name" value="Mab-21"/>
    <property type="match status" value="1"/>
</dbReference>
<evidence type="ECO:0000313" key="13">
    <source>
        <dbReference type="Proteomes" id="UP000005408"/>
    </source>
</evidence>
<comment type="similarity">
    <text evidence="2">Belongs to the mab-21 family.</text>
</comment>
<evidence type="ECO:0000256" key="2">
    <source>
        <dbReference type="ARBA" id="ARBA00008307"/>
    </source>
</evidence>
<keyword evidence="7" id="KW-0067">ATP-binding</keyword>